<comment type="caution">
    <text evidence="3">The sequence shown here is derived from an EMBL/GenBank/DDBJ whole genome shotgun (WGS) entry which is preliminary data.</text>
</comment>
<evidence type="ECO:0000256" key="2">
    <source>
        <dbReference type="PIRNR" id="PIRNR002070"/>
    </source>
</evidence>
<gene>
    <name evidence="3" type="ORF">LS72_005070</name>
</gene>
<dbReference type="PROSITE" id="PS50935">
    <property type="entry name" value="SSB"/>
    <property type="match status" value="1"/>
</dbReference>
<dbReference type="AlphaFoldDB" id="A0A4U8UEV1"/>
<name>A0A4U8UEV1_9HELI</name>
<dbReference type="CDD" id="cd04496">
    <property type="entry name" value="SSB_OBF"/>
    <property type="match status" value="1"/>
</dbReference>
<dbReference type="InterPro" id="IPR011344">
    <property type="entry name" value="ssDNA-bd"/>
</dbReference>
<dbReference type="Pfam" id="PF00436">
    <property type="entry name" value="SSB"/>
    <property type="match status" value="1"/>
</dbReference>
<dbReference type="Gene3D" id="2.40.50.140">
    <property type="entry name" value="Nucleic acid-binding proteins"/>
    <property type="match status" value="1"/>
</dbReference>
<organism evidence="3 4">
    <name type="scientific">Helicobacter apodemus</name>
    <dbReference type="NCBI Taxonomy" id="135569"/>
    <lineage>
        <taxon>Bacteria</taxon>
        <taxon>Pseudomonadati</taxon>
        <taxon>Campylobacterota</taxon>
        <taxon>Epsilonproteobacteria</taxon>
        <taxon>Campylobacterales</taxon>
        <taxon>Helicobacteraceae</taxon>
        <taxon>Helicobacter</taxon>
    </lineage>
</organism>
<accession>A0A4U8UEV1</accession>
<evidence type="ECO:0000313" key="4">
    <source>
        <dbReference type="Proteomes" id="UP000029920"/>
    </source>
</evidence>
<dbReference type="GO" id="GO:0006260">
    <property type="term" value="P:DNA replication"/>
    <property type="evidence" value="ECO:0007669"/>
    <property type="project" value="InterPro"/>
</dbReference>
<dbReference type="InterPro" id="IPR012340">
    <property type="entry name" value="NA-bd_OB-fold"/>
</dbReference>
<evidence type="ECO:0000256" key="1">
    <source>
        <dbReference type="ARBA" id="ARBA00023125"/>
    </source>
</evidence>
<dbReference type="SUPFAM" id="SSF50249">
    <property type="entry name" value="Nucleic acid-binding proteins"/>
    <property type="match status" value="1"/>
</dbReference>
<dbReference type="GO" id="GO:0003697">
    <property type="term" value="F:single-stranded DNA binding"/>
    <property type="evidence" value="ECO:0007669"/>
    <property type="project" value="InterPro"/>
</dbReference>
<dbReference type="GO" id="GO:0009295">
    <property type="term" value="C:nucleoid"/>
    <property type="evidence" value="ECO:0007669"/>
    <property type="project" value="TreeGrafter"/>
</dbReference>
<dbReference type="PANTHER" id="PTHR10302">
    <property type="entry name" value="SINGLE-STRANDED DNA-BINDING PROTEIN"/>
    <property type="match status" value="1"/>
</dbReference>
<keyword evidence="1 2" id="KW-0238">DNA-binding</keyword>
<reference evidence="3 4" key="1">
    <citation type="journal article" date="2014" name="Genome Announc.">
        <title>Draft genome sequences of eight enterohepatic helicobacter species isolated from both laboratory and wild rodents.</title>
        <authorList>
            <person name="Sheh A."/>
            <person name="Shen Z."/>
            <person name="Fox J.G."/>
        </authorList>
    </citation>
    <scope>NUCLEOTIDE SEQUENCE [LARGE SCALE GENOMIC DNA]</scope>
    <source>
        <strain evidence="3 4">MIT-03-7007</strain>
    </source>
</reference>
<sequence>MNIVTLCGYLGNHWENNVKAETKEEEWFARNTLAISKAWINKKGQRVEQTSWIPVVVFGKNAKTAVNYTTKGSGFLLSGELITEIYQVTDETTGEVKNKQSWQVVIKQFDLKASNNKKPMDTDEVQEEDKEKEIDIAYYDKNGNEIPQQTQPA</sequence>
<dbReference type="RefSeq" id="WP_052087382.1">
    <property type="nucleotide sequence ID" value="NZ_JRPC02000011.1"/>
</dbReference>
<dbReference type="PIRSF" id="PIRSF002070">
    <property type="entry name" value="SSB"/>
    <property type="match status" value="1"/>
</dbReference>
<dbReference type="EMBL" id="JRPC02000011">
    <property type="protein sequence ID" value="TLE15932.1"/>
    <property type="molecule type" value="Genomic_DNA"/>
</dbReference>
<evidence type="ECO:0000313" key="3">
    <source>
        <dbReference type="EMBL" id="TLE15932.1"/>
    </source>
</evidence>
<dbReference type="PANTHER" id="PTHR10302:SF0">
    <property type="entry name" value="SINGLE-STRANDED DNA-BINDING PROTEIN, MITOCHONDRIAL"/>
    <property type="match status" value="1"/>
</dbReference>
<protein>
    <recommendedName>
        <fullName evidence="2">Single-stranded DNA-binding protein</fullName>
    </recommendedName>
</protein>
<dbReference type="Proteomes" id="UP000029920">
    <property type="component" value="Unassembled WGS sequence"/>
</dbReference>
<dbReference type="InterPro" id="IPR000424">
    <property type="entry name" value="Primosome_PriB/ssb"/>
</dbReference>
<proteinExistence type="predicted"/>
<keyword evidence="4" id="KW-1185">Reference proteome</keyword>